<dbReference type="AlphaFoldDB" id="A0A1H8C880"/>
<accession>A0A1H8C880</accession>
<dbReference type="GO" id="GO:0004399">
    <property type="term" value="F:histidinol dehydrogenase activity"/>
    <property type="evidence" value="ECO:0007669"/>
    <property type="project" value="InterPro"/>
</dbReference>
<evidence type="ECO:0000256" key="6">
    <source>
        <dbReference type="PIRSR" id="PIRSR000099-1"/>
    </source>
</evidence>
<reference evidence="11 12" key="1">
    <citation type="submission" date="2016-10" db="EMBL/GenBank/DDBJ databases">
        <authorList>
            <person name="de Groot N.N."/>
        </authorList>
    </citation>
    <scope>NUCLEOTIDE SEQUENCE [LARGE SCALE GENOMIC DNA]</scope>
    <source>
        <strain evidence="11 12">DSM 16213</strain>
    </source>
</reference>
<feature type="binding site" evidence="8">
    <location>
        <position position="408"/>
    </location>
    <ligand>
        <name>substrate</name>
    </ligand>
</feature>
<evidence type="ECO:0000256" key="5">
    <source>
        <dbReference type="PIRNR" id="PIRNR000099"/>
    </source>
</evidence>
<dbReference type="STRING" id="245187.SAMN04488003_10667"/>
<dbReference type="FunFam" id="3.40.50.1980:FF:000001">
    <property type="entry name" value="Histidinol dehydrogenase"/>
    <property type="match status" value="1"/>
</dbReference>
<dbReference type="InterPro" id="IPR001692">
    <property type="entry name" value="Histidinol_DH_CS"/>
</dbReference>
<feature type="binding site" evidence="7">
    <location>
        <position position="122"/>
    </location>
    <ligand>
        <name>NAD(+)</name>
        <dbReference type="ChEBI" id="CHEBI:57540"/>
    </ligand>
</feature>
<dbReference type="PIRSF" id="PIRSF000099">
    <property type="entry name" value="Histidinol_dh"/>
    <property type="match status" value="1"/>
</dbReference>
<feature type="active site" description="Proton acceptor" evidence="6">
    <location>
        <position position="319"/>
    </location>
</feature>
<evidence type="ECO:0000256" key="9">
    <source>
        <dbReference type="PIRSR" id="PIRSR000099-4"/>
    </source>
</evidence>
<keyword evidence="1 9" id="KW-0479">Metal-binding</keyword>
<feature type="binding site" evidence="9">
    <location>
        <position position="254"/>
    </location>
    <ligand>
        <name>Zn(2+)</name>
        <dbReference type="ChEBI" id="CHEBI:29105"/>
    </ligand>
</feature>
<sequence length="442" mass="47013">MTITTLKHGKPEAERAEDDTRVRATVEATLADIAARGDAAVRDLSQKFDGYAPPAFRLTASEIEAAMSRVSDNDMADIRFAQDQIRRFAQAQRASITDIEVETLPGVILGHRTIPVQSVGCYVPGGKFPMVASAHMSVLTAAVAGVPRIVASAPPVDGAPHPAIVAAMHLGGAHEILVLGGMQAVGAMAIGTETMAPVDMLVGPGNAYVAEAKRQLYGRVGIDLFAGPTETMVIADDTVDAELCATDLLGQAEHGYNSPAVLLTTSRRLAEATLAEIDRLLAILPTAATAGVSWRNYGEVIVCDTHEEMLQVANDIASEHVQVMTDRDDWYLANMHSYGALFLGPRTNVANGDKVIGTNHTLPTKKAGRYTGGLWVGKFLKTHSYQRIVTDEAAALIGAYGSRLCMLEGFVGHAEQCNVRVRRYGGQNVAYGTAAAYKDAAE</sequence>
<evidence type="ECO:0000256" key="10">
    <source>
        <dbReference type="RuleBase" id="RU004175"/>
    </source>
</evidence>
<keyword evidence="2 9" id="KW-0862">Zinc</keyword>
<evidence type="ECO:0000256" key="8">
    <source>
        <dbReference type="PIRSR" id="PIRSR000099-3"/>
    </source>
</evidence>
<dbReference type="PANTHER" id="PTHR21256">
    <property type="entry name" value="HISTIDINOL DEHYDROGENASE HDH"/>
    <property type="match status" value="1"/>
</dbReference>
<dbReference type="InterPro" id="IPR012131">
    <property type="entry name" value="Hstdl_DH"/>
</dbReference>
<evidence type="ECO:0000256" key="4">
    <source>
        <dbReference type="ARBA" id="ARBA00072814"/>
    </source>
</evidence>
<comment type="similarity">
    <text evidence="5 10">Belongs to the histidinol dehydrogenase family.</text>
</comment>
<feature type="binding site" evidence="8">
    <location>
        <position position="413"/>
    </location>
    <ligand>
        <name>substrate</name>
    </ligand>
</feature>
<dbReference type="InterPro" id="IPR016161">
    <property type="entry name" value="Ald_DH/histidinol_DH"/>
</dbReference>
<evidence type="ECO:0000256" key="1">
    <source>
        <dbReference type="ARBA" id="ARBA00022723"/>
    </source>
</evidence>
<dbReference type="Proteomes" id="UP000199585">
    <property type="component" value="Unassembled WGS sequence"/>
</dbReference>
<dbReference type="EMBL" id="FOCI01000006">
    <property type="protein sequence ID" value="SEM90287.1"/>
    <property type="molecule type" value="Genomic_DNA"/>
</dbReference>
<feature type="binding site" evidence="9">
    <location>
        <position position="251"/>
    </location>
    <ligand>
        <name>Zn(2+)</name>
        <dbReference type="ChEBI" id="CHEBI:29105"/>
    </ligand>
</feature>
<keyword evidence="7" id="KW-0520">NAD</keyword>
<feature type="binding site" evidence="9">
    <location>
        <position position="413"/>
    </location>
    <ligand>
        <name>Zn(2+)</name>
        <dbReference type="ChEBI" id="CHEBI:29105"/>
    </ligand>
</feature>
<dbReference type="PRINTS" id="PR00083">
    <property type="entry name" value="HOLDHDRGNASE"/>
</dbReference>
<evidence type="ECO:0000256" key="2">
    <source>
        <dbReference type="ARBA" id="ARBA00022833"/>
    </source>
</evidence>
<keyword evidence="3 5" id="KW-0560">Oxidoreductase</keyword>
<dbReference type="PROSITE" id="PS00611">
    <property type="entry name" value="HISOL_DEHYDROGENASE"/>
    <property type="match status" value="1"/>
</dbReference>
<keyword evidence="12" id="KW-1185">Reference proteome</keyword>
<evidence type="ECO:0000313" key="11">
    <source>
        <dbReference type="EMBL" id="SEM90287.1"/>
    </source>
</evidence>
<feature type="binding site" evidence="8">
    <location>
        <position position="229"/>
    </location>
    <ligand>
        <name>substrate</name>
    </ligand>
</feature>
<gene>
    <name evidence="11" type="ORF">SAMN04488003_10667</name>
</gene>
<feature type="binding site" evidence="8">
    <location>
        <position position="251"/>
    </location>
    <ligand>
        <name>substrate</name>
    </ligand>
</feature>
<protein>
    <recommendedName>
        <fullName evidence="4">Histidinol dehydrogenase homolog</fullName>
    </recommendedName>
</protein>
<dbReference type="RefSeq" id="WP_089900431.1">
    <property type="nucleotide sequence ID" value="NZ_FOCI01000006.1"/>
</dbReference>
<dbReference type="Pfam" id="PF00815">
    <property type="entry name" value="Histidinol_dh"/>
    <property type="match status" value="1"/>
</dbReference>
<dbReference type="PANTHER" id="PTHR21256:SF14">
    <property type="entry name" value="HISTIDINOL DEHYDROGENASE"/>
    <property type="match status" value="1"/>
</dbReference>
<feature type="binding site" evidence="7">
    <location>
        <position position="206"/>
    </location>
    <ligand>
        <name>NAD(+)</name>
        <dbReference type="ChEBI" id="CHEBI:57540"/>
    </ligand>
</feature>
<comment type="cofactor">
    <cofactor evidence="9">
        <name>Zn(2+)</name>
        <dbReference type="ChEBI" id="CHEBI:29105"/>
    </cofactor>
    <text evidence="9">Binds 1 zinc ion per subunit.</text>
</comment>
<organism evidence="11 12">
    <name type="scientific">Loktanella fryxellensis</name>
    <dbReference type="NCBI Taxonomy" id="245187"/>
    <lineage>
        <taxon>Bacteria</taxon>
        <taxon>Pseudomonadati</taxon>
        <taxon>Pseudomonadota</taxon>
        <taxon>Alphaproteobacteria</taxon>
        <taxon>Rhodobacterales</taxon>
        <taxon>Roseobacteraceae</taxon>
        <taxon>Loktanella</taxon>
    </lineage>
</organism>
<dbReference type="GO" id="GO:0000105">
    <property type="term" value="P:L-histidine biosynthetic process"/>
    <property type="evidence" value="ECO:0007669"/>
    <property type="project" value="InterPro"/>
</dbReference>
<dbReference type="CDD" id="cd06572">
    <property type="entry name" value="Histidinol_dh"/>
    <property type="match status" value="1"/>
</dbReference>
<dbReference type="OrthoDB" id="9805269at2"/>
<name>A0A1H8C880_9RHOB</name>
<evidence type="ECO:0000313" key="12">
    <source>
        <dbReference type="Proteomes" id="UP000199585"/>
    </source>
</evidence>
<dbReference type="GO" id="GO:0051287">
    <property type="term" value="F:NAD binding"/>
    <property type="evidence" value="ECO:0007669"/>
    <property type="project" value="InterPro"/>
</dbReference>
<proteinExistence type="inferred from homology"/>
<dbReference type="NCBIfam" id="TIGR00069">
    <property type="entry name" value="hisD"/>
    <property type="match status" value="1"/>
</dbReference>
<dbReference type="GO" id="GO:0046872">
    <property type="term" value="F:metal ion binding"/>
    <property type="evidence" value="ECO:0007669"/>
    <property type="project" value="UniProtKB-KW"/>
</dbReference>
<dbReference type="Gene3D" id="3.40.50.1980">
    <property type="entry name" value="Nitrogenase molybdenum iron protein domain"/>
    <property type="match status" value="2"/>
</dbReference>
<dbReference type="InterPro" id="IPR022695">
    <property type="entry name" value="Histidinol_DH_monofunct"/>
</dbReference>
<feature type="active site" description="Proton acceptor" evidence="6">
    <location>
        <position position="320"/>
    </location>
</feature>
<dbReference type="GO" id="GO:0005829">
    <property type="term" value="C:cytosol"/>
    <property type="evidence" value="ECO:0007669"/>
    <property type="project" value="TreeGrafter"/>
</dbReference>
<feature type="binding site" evidence="7">
    <location>
        <position position="183"/>
    </location>
    <ligand>
        <name>NAD(+)</name>
        <dbReference type="ChEBI" id="CHEBI:57540"/>
    </ligand>
</feature>
<feature type="binding site" evidence="9">
    <location>
        <position position="353"/>
    </location>
    <ligand>
        <name>Zn(2+)</name>
        <dbReference type="ChEBI" id="CHEBI:29105"/>
    </ligand>
</feature>
<feature type="binding site" evidence="8">
    <location>
        <position position="254"/>
    </location>
    <ligand>
        <name>substrate</name>
    </ligand>
</feature>
<dbReference type="SUPFAM" id="SSF53720">
    <property type="entry name" value="ALDH-like"/>
    <property type="match status" value="1"/>
</dbReference>
<feature type="binding site" evidence="8">
    <location>
        <position position="320"/>
    </location>
    <ligand>
        <name>substrate</name>
    </ligand>
</feature>
<evidence type="ECO:0000256" key="7">
    <source>
        <dbReference type="PIRSR" id="PIRSR000099-2"/>
    </source>
</evidence>
<evidence type="ECO:0000256" key="3">
    <source>
        <dbReference type="ARBA" id="ARBA00023002"/>
    </source>
</evidence>
<dbReference type="Gene3D" id="1.20.5.1300">
    <property type="match status" value="1"/>
</dbReference>
<feature type="binding site" evidence="8">
    <location>
        <position position="353"/>
    </location>
    <ligand>
        <name>substrate</name>
    </ligand>
</feature>